<comment type="caution">
    <text evidence="1">The sequence shown here is derived from an EMBL/GenBank/DDBJ whole genome shotgun (WGS) entry which is preliminary data.</text>
</comment>
<protein>
    <submittedName>
        <fullName evidence="1">Uncharacterized protein</fullName>
    </submittedName>
</protein>
<dbReference type="CDD" id="cd16021">
    <property type="entry name" value="ALP_like"/>
    <property type="match status" value="1"/>
</dbReference>
<reference evidence="1 2" key="1">
    <citation type="submission" date="2015-12" db="EMBL/GenBank/DDBJ databases">
        <title>The genome of Folsomia candida.</title>
        <authorList>
            <person name="Faddeeva A."/>
            <person name="Derks M.F."/>
            <person name="Anvar Y."/>
            <person name="Smit S."/>
            <person name="Van Straalen N."/>
            <person name="Roelofs D."/>
        </authorList>
    </citation>
    <scope>NUCLEOTIDE SEQUENCE [LARGE SCALE GENOMIC DNA]</scope>
    <source>
        <strain evidence="1 2">VU population</strain>
        <tissue evidence="1">Whole body</tissue>
    </source>
</reference>
<dbReference type="PANTHER" id="PTHR10974:SF6">
    <property type="entry name" value="PROTEIN CBG19234"/>
    <property type="match status" value="1"/>
</dbReference>
<dbReference type="OrthoDB" id="413313at2759"/>
<dbReference type="SUPFAM" id="SSF53649">
    <property type="entry name" value="Alkaline phosphatase-like"/>
    <property type="match status" value="1"/>
</dbReference>
<proteinExistence type="predicted"/>
<organism evidence="1 2">
    <name type="scientific">Folsomia candida</name>
    <name type="common">Springtail</name>
    <dbReference type="NCBI Taxonomy" id="158441"/>
    <lineage>
        <taxon>Eukaryota</taxon>
        <taxon>Metazoa</taxon>
        <taxon>Ecdysozoa</taxon>
        <taxon>Arthropoda</taxon>
        <taxon>Hexapoda</taxon>
        <taxon>Collembola</taxon>
        <taxon>Entomobryomorpha</taxon>
        <taxon>Isotomoidea</taxon>
        <taxon>Isotomidae</taxon>
        <taxon>Proisotominae</taxon>
        <taxon>Folsomia</taxon>
    </lineage>
</organism>
<dbReference type="EMBL" id="LNIX01000008">
    <property type="protein sequence ID" value="OXA50891.1"/>
    <property type="molecule type" value="Genomic_DNA"/>
</dbReference>
<dbReference type="Proteomes" id="UP000198287">
    <property type="component" value="Unassembled WGS sequence"/>
</dbReference>
<dbReference type="Pfam" id="PF02995">
    <property type="entry name" value="DUF229"/>
    <property type="match status" value="1"/>
</dbReference>
<dbReference type="STRING" id="158441.A0A226E1U4"/>
<dbReference type="FunFam" id="3.40.720.10:FF:000017">
    <property type="entry name" value="Predicted protein"/>
    <property type="match status" value="1"/>
</dbReference>
<evidence type="ECO:0000313" key="2">
    <source>
        <dbReference type="Proteomes" id="UP000198287"/>
    </source>
</evidence>
<dbReference type="InterPro" id="IPR017850">
    <property type="entry name" value="Alkaline_phosphatase_core_sf"/>
</dbReference>
<dbReference type="AlphaFoldDB" id="A0A226E1U4"/>
<sequence>MKRLFRNLNTKRKIFKFILIFFLIFITLCGIVLQNRKPASLQRHNYLLDSNVKQDSFLVDTLNCKIPNLDPWADSIKSHFSKISKPVQDCRKFKKWTFTVGNEIIFNKTAIERDGYSWDRVSCCLTQIERQTQSPERQDKDADNLVKYSECVPLKEMRTGPLLGEFCMITCHEVIFGFFEMWLIYRDFHSIVTISDDKRKNDDKKDFDDKPPNVVILGIDSTSRLNFRRMMPRTVAKLEELKAVELKGYTKVGDNTFPNFCALLAGKSEESLQRGCYSRSTPLDKCPWIFKRFAEKGYITSFAEDSPFSTGFNHYRTGFAEKPVDHYFRPFMIAVHEHEWASRWFRIRNYYEGCVGPRTNDEALLDYALSVVDASSSSSSPAFAMSWSSAASHDAVTGIAHSDDAYTTALDQLGSKGHLRNTLLIVMSDHGYRYGPVRETLQGWYEDKLPFVWIRLGEDIVRRFPQWGTNLEKNANRLSSPFVLHATLLLLLEKYAVQNGTKSERYKIPEKSTPNFLSSLILENTTCDEAGIPKEYCACHYPHKIVDPTSDPNVNLAASVAIKYVNEMILSKNKKCGKLSVHEVTSAGRMEMRGQGQDNLDFIYIVAFVTNPGGFLIEAEVGFGFKRGPKVIQVHRASGMHARDIRCLNGEADAEVELWCFCEK</sequence>
<dbReference type="PANTHER" id="PTHR10974">
    <property type="entry name" value="FI08016P-RELATED"/>
    <property type="match status" value="1"/>
</dbReference>
<evidence type="ECO:0000313" key="1">
    <source>
        <dbReference type="EMBL" id="OXA50891.1"/>
    </source>
</evidence>
<keyword evidence="2" id="KW-1185">Reference proteome</keyword>
<dbReference type="GO" id="GO:0005615">
    <property type="term" value="C:extracellular space"/>
    <property type="evidence" value="ECO:0007669"/>
    <property type="project" value="TreeGrafter"/>
</dbReference>
<accession>A0A226E1U4</accession>
<name>A0A226E1U4_FOLCA</name>
<dbReference type="OMA" id="HEHEWAS"/>
<dbReference type="Gene3D" id="3.40.720.10">
    <property type="entry name" value="Alkaline Phosphatase, subunit A"/>
    <property type="match status" value="1"/>
</dbReference>
<gene>
    <name evidence="1" type="ORF">Fcan01_14379</name>
</gene>
<dbReference type="InterPro" id="IPR004245">
    <property type="entry name" value="DUF229"/>
</dbReference>